<evidence type="ECO:0000256" key="1">
    <source>
        <dbReference type="SAM" id="SignalP"/>
    </source>
</evidence>
<evidence type="ECO:0000313" key="3">
    <source>
        <dbReference type="Proteomes" id="UP001138500"/>
    </source>
</evidence>
<accession>A0A9W7SW28</accession>
<reference evidence="2 3" key="1">
    <citation type="journal article" date="2018" name="IMA Fungus">
        <title>IMA Genome-F 10: Nine draft genome sequences of Claviceps purpurea s.lat., including C. arundinis, C. humidiphila, and C. cf. spartinae, pseudomolecules for the pitch canker pathogen Fusarium circinatum, draft genome of Davidsoniella eucalypti, Grosmannia galeiformis, Quambalaria eucalypti, and Teratosphaeria destructans.</title>
        <authorList>
            <person name="Wingfield B.D."/>
            <person name="Liu M."/>
            <person name="Nguyen H.D."/>
            <person name="Lane F.A."/>
            <person name="Morgan S.W."/>
            <person name="De Vos L."/>
            <person name="Wilken P.M."/>
            <person name="Duong T.A."/>
            <person name="Aylward J."/>
            <person name="Coetzee M.P."/>
            <person name="Dadej K."/>
            <person name="De Beer Z.W."/>
            <person name="Findlay W."/>
            <person name="Havenga M."/>
            <person name="Kolarik M."/>
            <person name="Menzies J.G."/>
            <person name="Naidoo K."/>
            <person name="Pochopski O."/>
            <person name="Shoukouhi P."/>
            <person name="Santana Q.C."/>
            <person name="Seifert K.A."/>
            <person name="Soal N."/>
            <person name="Steenkamp E.T."/>
            <person name="Tatham C.T."/>
            <person name="van der Nest M.A."/>
            <person name="Wingfield M.J."/>
        </authorList>
    </citation>
    <scope>NUCLEOTIDE SEQUENCE [LARGE SCALE GENOMIC DNA]</scope>
    <source>
        <strain evidence="2">CMW44962</strain>
    </source>
</reference>
<evidence type="ECO:0008006" key="4">
    <source>
        <dbReference type="Google" id="ProtNLM"/>
    </source>
</evidence>
<dbReference type="OrthoDB" id="5086500at2759"/>
<dbReference type="AlphaFoldDB" id="A0A9W7SW28"/>
<evidence type="ECO:0000313" key="2">
    <source>
        <dbReference type="EMBL" id="KAH9832777.1"/>
    </source>
</evidence>
<dbReference type="Proteomes" id="UP001138500">
    <property type="component" value="Unassembled WGS sequence"/>
</dbReference>
<dbReference type="EMBL" id="RIBY02001112">
    <property type="protein sequence ID" value="KAH9832777.1"/>
    <property type="molecule type" value="Genomic_DNA"/>
</dbReference>
<keyword evidence="3" id="KW-1185">Reference proteome</keyword>
<protein>
    <recommendedName>
        <fullName evidence="4">Concanavalin A-like lectin/glucanase</fullName>
    </recommendedName>
</protein>
<dbReference type="PROSITE" id="PS51257">
    <property type="entry name" value="PROKAR_LIPOPROTEIN"/>
    <property type="match status" value="1"/>
</dbReference>
<keyword evidence="1" id="KW-0732">Signal</keyword>
<sequence>MPSTLRSTLSLLLLSLTSCVDASFGGGFWTSVVGTDNWIREAESTLIVPAHPPNNKGIVALWLGMDMSNKDFIQALILSDTWTRGGEWETHAFTLHPNYPTVPPGQGPNVFIKPGDRVTSHYIYNDATTQYDQTVSVNGKVVSTLSTSAGGRSQSCYSGMECTTSAPETCGYVGAHQWLNTRIVLNEAQKDFDETLEYWPEATSSGIYTTDKGKTWKIDEAHVAAFTFD</sequence>
<feature type="signal peptide" evidence="1">
    <location>
        <begin position="1"/>
        <end position="22"/>
    </location>
</feature>
<name>A0A9W7SW28_9PEZI</name>
<reference evidence="2 3" key="2">
    <citation type="journal article" date="2021" name="Curr. Genet.">
        <title>Genetic response to nitrogen starvation in the aggressive Eucalyptus foliar pathogen Teratosphaeria destructans.</title>
        <authorList>
            <person name="Havenga M."/>
            <person name="Wingfield B.D."/>
            <person name="Wingfield M.J."/>
            <person name="Dreyer L.L."/>
            <person name="Roets F."/>
            <person name="Aylward J."/>
        </authorList>
    </citation>
    <scope>NUCLEOTIDE SEQUENCE [LARGE SCALE GENOMIC DNA]</scope>
    <source>
        <strain evidence="2">CMW44962</strain>
    </source>
</reference>
<gene>
    <name evidence="2" type="ORF">Tdes44962_MAKER00258</name>
</gene>
<proteinExistence type="predicted"/>
<feature type="chain" id="PRO_5040804121" description="Concanavalin A-like lectin/glucanase" evidence="1">
    <location>
        <begin position="23"/>
        <end position="229"/>
    </location>
</feature>
<organism evidence="2 3">
    <name type="scientific">Teratosphaeria destructans</name>
    <dbReference type="NCBI Taxonomy" id="418781"/>
    <lineage>
        <taxon>Eukaryota</taxon>
        <taxon>Fungi</taxon>
        <taxon>Dikarya</taxon>
        <taxon>Ascomycota</taxon>
        <taxon>Pezizomycotina</taxon>
        <taxon>Dothideomycetes</taxon>
        <taxon>Dothideomycetidae</taxon>
        <taxon>Mycosphaerellales</taxon>
        <taxon>Teratosphaeriaceae</taxon>
        <taxon>Teratosphaeria</taxon>
    </lineage>
</organism>
<comment type="caution">
    <text evidence="2">The sequence shown here is derived from an EMBL/GenBank/DDBJ whole genome shotgun (WGS) entry which is preliminary data.</text>
</comment>